<dbReference type="PANTHER" id="PTHR35201">
    <property type="entry name" value="TERPENE SYNTHASE"/>
    <property type="match status" value="1"/>
</dbReference>
<gene>
    <name evidence="9" type="ORF">Agabi119p4_8082</name>
</gene>
<comment type="similarity">
    <text evidence="2 6">Belongs to the terpene synthase family.</text>
</comment>
<evidence type="ECO:0000256" key="3">
    <source>
        <dbReference type="ARBA" id="ARBA00022723"/>
    </source>
</evidence>
<feature type="compositionally biased region" description="Low complexity" evidence="7">
    <location>
        <begin position="367"/>
        <end position="380"/>
    </location>
</feature>
<keyword evidence="4 6" id="KW-0460">Magnesium</keyword>
<dbReference type="SFLD" id="SFLDG01020">
    <property type="entry name" value="Terpene_Cyclase_Like_2"/>
    <property type="match status" value="1"/>
</dbReference>
<dbReference type="EC" id="4.2.3.-" evidence="6"/>
<dbReference type="InterPro" id="IPR034686">
    <property type="entry name" value="Terpene_cyclase-like_2"/>
</dbReference>
<evidence type="ECO:0000313" key="10">
    <source>
        <dbReference type="Proteomes" id="UP000629468"/>
    </source>
</evidence>
<dbReference type="SUPFAM" id="SSF48576">
    <property type="entry name" value="Terpenoid synthases"/>
    <property type="match status" value="1"/>
</dbReference>
<evidence type="ECO:0000256" key="8">
    <source>
        <dbReference type="SAM" id="Phobius"/>
    </source>
</evidence>
<dbReference type="SFLD" id="SFLDS00005">
    <property type="entry name" value="Isoprenoid_Synthase_Type_I"/>
    <property type="match status" value="1"/>
</dbReference>
<name>A0A8H7EY65_AGABI</name>
<keyword evidence="8" id="KW-1133">Transmembrane helix</keyword>
<dbReference type="EMBL" id="JABXXO010000011">
    <property type="protein sequence ID" value="KAF7763545.1"/>
    <property type="molecule type" value="Genomic_DNA"/>
</dbReference>
<dbReference type="AlphaFoldDB" id="A0A8H7EY65"/>
<dbReference type="Proteomes" id="UP000629468">
    <property type="component" value="Unassembled WGS sequence"/>
</dbReference>
<comment type="cofactor">
    <cofactor evidence="1 6">
        <name>Mg(2+)</name>
        <dbReference type="ChEBI" id="CHEBI:18420"/>
    </cofactor>
</comment>
<keyword evidence="3 6" id="KW-0479">Metal-binding</keyword>
<dbReference type="PANTHER" id="PTHR35201:SF4">
    <property type="entry name" value="BETA-PINACENE SYNTHASE-RELATED"/>
    <property type="match status" value="1"/>
</dbReference>
<dbReference type="GO" id="GO:0046872">
    <property type="term" value="F:metal ion binding"/>
    <property type="evidence" value="ECO:0007669"/>
    <property type="project" value="UniProtKB-KW"/>
</dbReference>
<comment type="caution">
    <text evidence="9">The sequence shown here is derived from an EMBL/GenBank/DDBJ whole genome shotgun (WGS) entry which is preliminary data.</text>
</comment>
<reference evidence="9 10" key="1">
    <citation type="journal article" name="Sci. Rep.">
        <title>Telomere-to-telomere assembled and centromere annotated genomes of the two main subspecies of the button mushroom Agaricus bisporus reveal especially polymorphic chromosome ends.</title>
        <authorList>
            <person name="Sonnenberg A.S.M."/>
            <person name="Sedaghat-Telgerd N."/>
            <person name="Lavrijssen B."/>
            <person name="Ohm R.A."/>
            <person name="Hendrickx P.M."/>
            <person name="Scholtmeijer K."/>
            <person name="Baars J.J.P."/>
            <person name="van Peer A."/>
        </authorList>
    </citation>
    <scope>NUCLEOTIDE SEQUENCE [LARGE SCALE GENOMIC DNA]</scope>
    <source>
        <strain evidence="9 10">H119_p4</strain>
    </source>
</reference>
<dbReference type="InterPro" id="IPR008949">
    <property type="entry name" value="Isoprenoid_synthase_dom_sf"/>
</dbReference>
<organism evidence="9 10">
    <name type="scientific">Agaricus bisporus var. burnettii</name>
    <dbReference type="NCBI Taxonomy" id="192524"/>
    <lineage>
        <taxon>Eukaryota</taxon>
        <taxon>Fungi</taxon>
        <taxon>Dikarya</taxon>
        <taxon>Basidiomycota</taxon>
        <taxon>Agaricomycotina</taxon>
        <taxon>Agaricomycetes</taxon>
        <taxon>Agaricomycetidae</taxon>
        <taxon>Agaricales</taxon>
        <taxon>Agaricineae</taxon>
        <taxon>Agaricaceae</taxon>
        <taxon>Agaricus</taxon>
    </lineage>
</organism>
<evidence type="ECO:0000256" key="2">
    <source>
        <dbReference type="ARBA" id="ARBA00006333"/>
    </source>
</evidence>
<evidence type="ECO:0000256" key="5">
    <source>
        <dbReference type="ARBA" id="ARBA00023239"/>
    </source>
</evidence>
<accession>A0A8H7EY65</accession>
<protein>
    <recommendedName>
        <fullName evidence="6">Terpene synthase</fullName>
        <ecNumber evidence="6">4.2.3.-</ecNumber>
    </recommendedName>
</protein>
<sequence length="511" mass="57487">MAFAVASLSPKSFILPDLVSHCDFKLRISRHRKQVTVETKKWLFQGDSLDANKRKAFHGLNAGLLTAMTYPNAACPQLRVCNDFLTFLFHLDNLSDDMDNRGTHNIADVVLNSLYFPYSYPSTARIGRMTKHLYKRVIPTSSPGTQQRFIETMDFFFQSVTQQALDRANGVIPDLDSYIALRRDTSGCKPCWALIEYANNLKIPDEVMDHPTILALGEAANDLVTWSNDIFSYNVEQSKGDTHNMIPVVMYQKDLSLQEAVDFVGQMCKSSIDRFKAERDNLPSWGPHIDRQVNVYVQGLADWIVGSLHWSFESTRYFGSNGRKIKSTRVVELLPLRQEARARAATVTLRPTLSPITVPPRAPSPATPTESEPVTPSSSVHSIPVPKSADSEESIPHSPWSVQRSQDVIVSPIPNSPKPTLGRLQTESLFVSETQEQTPESGVLVQYPEILSPAMANPLVNQRIVRNEPLGLYSLTIWLFYTLIYAPTMTLLRVFLNQDVHPHPLCHYGYL</sequence>
<evidence type="ECO:0000313" key="9">
    <source>
        <dbReference type="EMBL" id="KAF7763545.1"/>
    </source>
</evidence>
<dbReference type="GO" id="GO:0008299">
    <property type="term" value="P:isoprenoid biosynthetic process"/>
    <property type="evidence" value="ECO:0007669"/>
    <property type="project" value="UniProtKB-ARBA"/>
</dbReference>
<keyword evidence="8" id="KW-0472">Membrane</keyword>
<feature type="transmembrane region" description="Helical" evidence="8">
    <location>
        <begin position="470"/>
        <end position="492"/>
    </location>
</feature>
<evidence type="ECO:0000256" key="4">
    <source>
        <dbReference type="ARBA" id="ARBA00022842"/>
    </source>
</evidence>
<evidence type="ECO:0000256" key="1">
    <source>
        <dbReference type="ARBA" id="ARBA00001946"/>
    </source>
</evidence>
<proteinExistence type="inferred from homology"/>
<evidence type="ECO:0000256" key="7">
    <source>
        <dbReference type="SAM" id="MobiDB-lite"/>
    </source>
</evidence>
<dbReference type="GO" id="GO:0010333">
    <property type="term" value="F:terpene synthase activity"/>
    <property type="evidence" value="ECO:0007669"/>
    <property type="project" value="InterPro"/>
</dbReference>
<keyword evidence="8" id="KW-0812">Transmembrane</keyword>
<keyword evidence="5 6" id="KW-0456">Lyase</keyword>
<feature type="region of interest" description="Disordered" evidence="7">
    <location>
        <begin position="351"/>
        <end position="402"/>
    </location>
</feature>
<feature type="compositionally biased region" description="Pro residues" evidence="7">
    <location>
        <begin position="357"/>
        <end position="366"/>
    </location>
</feature>
<dbReference type="Pfam" id="PF19086">
    <property type="entry name" value="Terpene_syn_C_2"/>
    <property type="match status" value="1"/>
</dbReference>
<dbReference type="Gene3D" id="1.10.600.10">
    <property type="entry name" value="Farnesyl Diphosphate Synthase"/>
    <property type="match status" value="1"/>
</dbReference>
<evidence type="ECO:0000256" key="6">
    <source>
        <dbReference type="RuleBase" id="RU366034"/>
    </source>
</evidence>